<sequence length="354" mass="37867">MSEQNMTNNKIAGKQSILFENPPLILSGSSIAGKKEGEGPLGSFFDEIEEDPMAGGKTWEDAESRLMKRAAEKAIEKAGLTNQDIRFLIGGDLLGQLIATSFGIVSLEIPMFGVYGACSTMGESMALGAILVDGGYADKVIAITSSHFAGAEKQFRFPLGYGNQRPLSATWTVTGSGAVVIGKNESKDKNKHKKKEKNVVIKGITVGKIVDYGLKDSMNMGACMAPAAYTTISQNLKDINQLPLYYDKIITGDLGSVGKDILIDLLKEDGFDISSNFMDCGMEIFDQDSQDTHAGGSGCGCSAITLTGYILDKMRRGEWNRVLFVPTGSLQSTVSFNEGNSIPGIAHGIILETC</sequence>
<dbReference type="OrthoDB" id="9770068at2"/>
<dbReference type="PIRSF" id="PIRSF011570">
    <property type="entry name" value="SpoVAD"/>
    <property type="match status" value="1"/>
</dbReference>
<protein>
    <submittedName>
        <fullName evidence="1">Stage V sporulation protein AD</fullName>
    </submittedName>
</protein>
<keyword evidence="2" id="KW-1185">Reference proteome</keyword>
<dbReference type="NCBIfam" id="NF006160">
    <property type="entry name" value="PRK08304.1"/>
    <property type="match status" value="1"/>
</dbReference>
<dbReference type="AlphaFoldDB" id="A0A1I5HV62"/>
<dbReference type="Gene3D" id="3.40.47.40">
    <property type="entry name" value="Stage V sporulation protein AD"/>
    <property type="match status" value="1"/>
</dbReference>
<reference evidence="1 2" key="1">
    <citation type="submission" date="2016-10" db="EMBL/GenBank/DDBJ databases">
        <authorList>
            <person name="de Groot N.N."/>
        </authorList>
    </citation>
    <scope>NUCLEOTIDE SEQUENCE [LARGE SCALE GENOMIC DNA]</scope>
    <source>
        <strain evidence="1 2">DSM 1283</strain>
    </source>
</reference>
<evidence type="ECO:0000313" key="1">
    <source>
        <dbReference type="EMBL" id="SFO52147.1"/>
    </source>
</evidence>
<proteinExistence type="predicted"/>
<dbReference type="GO" id="GO:0016746">
    <property type="term" value="F:acyltransferase activity"/>
    <property type="evidence" value="ECO:0007669"/>
    <property type="project" value="InterPro"/>
</dbReference>
<dbReference type="InterPro" id="IPR016039">
    <property type="entry name" value="Thiolase-like"/>
</dbReference>
<evidence type="ECO:0000313" key="2">
    <source>
        <dbReference type="Proteomes" id="UP000198806"/>
    </source>
</evidence>
<dbReference type="NCBIfam" id="TIGR02845">
    <property type="entry name" value="spore_V_AD"/>
    <property type="match status" value="1"/>
</dbReference>
<dbReference type="SUPFAM" id="SSF53901">
    <property type="entry name" value="Thiolase-like"/>
    <property type="match status" value="1"/>
</dbReference>
<gene>
    <name evidence="1" type="ORF">SAMN04489757_13521</name>
</gene>
<dbReference type="EMBL" id="FOWD01000035">
    <property type="protein sequence ID" value="SFO52147.1"/>
    <property type="molecule type" value="Genomic_DNA"/>
</dbReference>
<dbReference type="STRING" id="1527.SAMN04489757_13521"/>
<organism evidence="1 2">
    <name type="scientific">Anaerocolumna aminovalerica</name>
    <dbReference type="NCBI Taxonomy" id="1527"/>
    <lineage>
        <taxon>Bacteria</taxon>
        <taxon>Bacillati</taxon>
        <taxon>Bacillota</taxon>
        <taxon>Clostridia</taxon>
        <taxon>Lachnospirales</taxon>
        <taxon>Lachnospiraceae</taxon>
        <taxon>Anaerocolumna</taxon>
    </lineage>
</organism>
<accession>A0A1I5HV62</accession>
<dbReference type="InterPro" id="IPR038369">
    <property type="entry name" value="SpoVAD_sf"/>
</dbReference>
<name>A0A1I5HV62_9FIRM</name>
<dbReference type="Pfam" id="PF07451">
    <property type="entry name" value="SpoVAD"/>
    <property type="match status" value="1"/>
</dbReference>
<dbReference type="Proteomes" id="UP000198806">
    <property type="component" value="Unassembled WGS sequence"/>
</dbReference>
<dbReference type="RefSeq" id="WP_091687871.1">
    <property type="nucleotide sequence ID" value="NZ_BAABFM010000042.1"/>
</dbReference>
<dbReference type="InterPro" id="IPR010894">
    <property type="entry name" value="SpoVAD"/>
</dbReference>